<dbReference type="AlphaFoldDB" id="A0A3N4NNX5"/>
<comment type="caution">
    <text evidence="7">Lacks conserved residue(s) required for the propagation of feature annotation.</text>
</comment>
<dbReference type="GO" id="GO:0004181">
    <property type="term" value="F:metallocarboxypeptidase activity"/>
    <property type="evidence" value="ECO:0007669"/>
    <property type="project" value="InterPro"/>
</dbReference>
<sequence>MNKEELNQLLIWATHHKENRLFGRYITIEDIEPILNNLPNTFLKTKIGNSYTGKPIYKISIGKGTTKILFWSQMHGNESTGTKALFDFFKWLNNKNETAKNILKQCTLVFIPMLNPDGASVYSRVNAQHIDLNRDAIDVIAPESKLLRKILEEENPKFCFNLHDQRTIFSVGNKPATISFLAPSEEQTRKITEGRKITMSVISFMYKNLKELIPGQIGRYTDEFYPTATGDNFQKMGYNTILIEAGHYNDDYDREIVRKYNFISIVTGVYFIANTNNFLNYEDYLEIPNNEKKYLDVIYKNVVIKDENKRTDIGVLFKETLKDGKIIFQPTIEIIGNLSEYYANSTIDKNYKIFNTKSSLINLFNN</sequence>
<keyword evidence="5" id="KW-0862">Zinc</keyword>
<evidence type="ECO:0000256" key="6">
    <source>
        <dbReference type="ARBA" id="ARBA00023049"/>
    </source>
</evidence>
<proteinExistence type="inferred from homology"/>
<dbReference type="PANTHER" id="PTHR11705:SF143">
    <property type="entry name" value="SLL0236 PROTEIN"/>
    <property type="match status" value="1"/>
</dbReference>
<keyword evidence="4" id="KW-0378">Hydrolase</keyword>
<dbReference type="EMBL" id="RPFJ01000008">
    <property type="protein sequence ID" value="RPD97981.1"/>
    <property type="molecule type" value="Genomic_DNA"/>
</dbReference>
<gene>
    <name evidence="9" type="ORF">EGM88_07390</name>
</gene>
<dbReference type="Pfam" id="PF00246">
    <property type="entry name" value="Peptidase_M14"/>
    <property type="match status" value="1"/>
</dbReference>
<dbReference type="GO" id="GO:0008270">
    <property type="term" value="F:zinc ion binding"/>
    <property type="evidence" value="ECO:0007669"/>
    <property type="project" value="InterPro"/>
</dbReference>
<evidence type="ECO:0000256" key="2">
    <source>
        <dbReference type="ARBA" id="ARBA00005988"/>
    </source>
</evidence>
<dbReference type="CDD" id="cd06239">
    <property type="entry name" value="M14-like"/>
    <property type="match status" value="1"/>
</dbReference>
<name>A0A3N4NNX5_9FLAO</name>
<evidence type="ECO:0000256" key="7">
    <source>
        <dbReference type="PROSITE-ProRule" id="PRU01379"/>
    </source>
</evidence>
<evidence type="ECO:0000256" key="4">
    <source>
        <dbReference type="ARBA" id="ARBA00022801"/>
    </source>
</evidence>
<dbReference type="PANTHER" id="PTHR11705">
    <property type="entry name" value="PROTEASE FAMILY M14 CARBOXYPEPTIDASE A,B"/>
    <property type="match status" value="1"/>
</dbReference>
<protein>
    <submittedName>
        <fullName evidence="9">DUF2817 domain-containing protein</fullName>
    </submittedName>
</protein>
<comment type="caution">
    <text evidence="9">The sequence shown here is derived from an EMBL/GenBank/DDBJ whole genome shotgun (WGS) entry which is preliminary data.</text>
</comment>
<dbReference type="OrthoDB" id="1119199at2"/>
<feature type="domain" description="Peptidase M14" evidence="8">
    <location>
        <begin position="14"/>
        <end position="366"/>
    </location>
</feature>
<dbReference type="GO" id="GO:0005615">
    <property type="term" value="C:extracellular space"/>
    <property type="evidence" value="ECO:0007669"/>
    <property type="project" value="TreeGrafter"/>
</dbReference>
<dbReference type="RefSeq" id="WP_123897340.1">
    <property type="nucleotide sequence ID" value="NZ_RPFJ01000008.1"/>
</dbReference>
<evidence type="ECO:0000256" key="5">
    <source>
        <dbReference type="ARBA" id="ARBA00022833"/>
    </source>
</evidence>
<keyword evidence="6" id="KW-0482">Metalloprotease</keyword>
<evidence type="ECO:0000256" key="3">
    <source>
        <dbReference type="ARBA" id="ARBA00022670"/>
    </source>
</evidence>
<evidence type="ECO:0000313" key="9">
    <source>
        <dbReference type="EMBL" id="RPD97981.1"/>
    </source>
</evidence>
<accession>A0A3N4NNX5</accession>
<dbReference type="GO" id="GO:0006508">
    <property type="term" value="P:proteolysis"/>
    <property type="evidence" value="ECO:0007669"/>
    <property type="project" value="UniProtKB-KW"/>
</dbReference>
<keyword evidence="3" id="KW-0645">Protease</keyword>
<comment type="cofactor">
    <cofactor evidence="1">
        <name>Zn(2+)</name>
        <dbReference type="ChEBI" id="CHEBI:29105"/>
    </cofactor>
</comment>
<dbReference type="Gene3D" id="3.40.630.10">
    <property type="entry name" value="Zn peptidases"/>
    <property type="match status" value="1"/>
</dbReference>
<dbReference type="Proteomes" id="UP000270856">
    <property type="component" value="Unassembled WGS sequence"/>
</dbReference>
<evidence type="ECO:0000313" key="10">
    <source>
        <dbReference type="Proteomes" id="UP000270856"/>
    </source>
</evidence>
<keyword evidence="10" id="KW-1185">Reference proteome</keyword>
<evidence type="ECO:0000256" key="1">
    <source>
        <dbReference type="ARBA" id="ARBA00001947"/>
    </source>
</evidence>
<evidence type="ECO:0000259" key="8">
    <source>
        <dbReference type="PROSITE" id="PS52035"/>
    </source>
</evidence>
<comment type="similarity">
    <text evidence="2 7">Belongs to the peptidase M14 family.</text>
</comment>
<dbReference type="PROSITE" id="PS52035">
    <property type="entry name" value="PEPTIDASE_M14"/>
    <property type="match status" value="1"/>
</dbReference>
<reference evidence="9 10" key="1">
    <citation type="submission" date="2018-11" db="EMBL/GenBank/DDBJ databases">
        <title>Aureibaculum marinum gen. nov., sp. nov., a member of the family Flavobacteriaceae isolated from the Bohai Sea.</title>
        <authorList>
            <person name="Ji X."/>
        </authorList>
    </citation>
    <scope>NUCLEOTIDE SEQUENCE [LARGE SCALE GENOMIC DNA]</scope>
    <source>
        <strain evidence="9 10">BH-SD17</strain>
    </source>
</reference>
<dbReference type="InterPro" id="IPR000834">
    <property type="entry name" value="Peptidase_M14"/>
</dbReference>
<dbReference type="SUPFAM" id="SSF53187">
    <property type="entry name" value="Zn-dependent exopeptidases"/>
    <property type="match status" value="1"/>
</dbReference>
<organism evidence="9 10">
    <name type="scientific">Aureibaculum marinum</name>
    <dbReference type="NCBI Taxonomy" id="2487930"/>
    <lineage>
        <taxon>Bacteria</taxon>
        <taxon>Pseudomonadati</taxon>
        <taxon>Bacteroidota</taxon>
        <taxon>Flavobacteriia</taxon>
        <taxon>Flavobacteriales</taxon>
        <taxon>Flavobacteriaceae</taxon>
        <taxon>Aureibaculum</taxon>
    </lineage>
</organism>